<dbReference type="EMBL" id="JAMKFB020000017">
    <property type="protein sequence ID" value="KAL0169142.1"/>
    <property type="molecule type" value="Genomic_DNA"/>
</dbReference>
<dbReference type="Pfam" id="PF00017">
    <property type="entry name" value="SH2"/>
    <property type="match status" value="1"/>
</dbReference>
<evidence type="ECO:0000259" key="2">
    <source>
        <dbReference type="PROSITE" id="PS50001"/>
    </source>
</evidence>
<dbReference type="Gene3D" id="3.30.505.10">
    <property type="entry name" value="SH2 domain"/>
    <property type="match status" value="1"/>
</dbReference>
<sequence length="54" mass="6417">MFILGAYSLSIQDWDETKGDHVKHYKIRKLDNGGYYITTRAQFETLQQLVHHYS</sequence>
<dbReference type="InterPro" id="IPR036860">
    <property type="entry name" value="SH2_dom_sf"/>
</dbReference>
<feature type="domain" description="SH2" evidence="2">
    <location>
        <begin position="1"/>
        <end position="54"/>
    </location>
</feature>
<dbReference type="InterPro" id="IPR000980">
    <property type="entry name" value="SH2"/>
</dbReference>
<accession>A0ABD0P4Y0</accession>
<proteinExistence type="predicted"/>
<protein>
    <recommendedName>
        <fullName evidence="2">SH2 domain-containing protein</fullName>
    </recommendedName>
</protein>
<evidence type="ECO:0000313" key="4">
    <source>
        <dbReference type="Proteomes" id="UP001529510"/>
    </source>
</evidence>
<dbReference type="SUPFAM" id="SSF55550">
    <property type="entry name" value="SH2 domain"/>
    <property type="match status" value="1"/>
</dbReference>
<gene>
    <name evidence="3" type="ORF">M9458_033738</name>
</gene>
<evidence type="ECO:0000313" key="3">
    <source>
        <dbReference type="EMBL" id="KAL0169142.1"/>
    </source>
</evidence>
<organism evidence="3 4">
    <name type="scientific">Cirrhinus mrigala</name>
    <name type="common">Mrigala</name>
    <dbReference type="NCBI Taxonomy" id="683832"/>
    <lineage>
        <taxon>Eukaryota</taxon>
        <taxon>Metazoa</taxon>
        <taxon>Chordata</taxon>
        <taxon>Craniata</taxon>
        <taxon>Vertebrata</taxon>
        <taxon>Euteleostomi</taxon>
        <taxon>Actinopterygii</taxon>
        <taxon>Neopterygii</taxon>
        <taxon>Teleostei</taxon>
        <taxon>Ostariophysi</taxon>
        <taxon>Cypriniformes</taxon>
        <taxon>Cyprinidae</taxon>
        <taxon>Labeoninae</taxon>
        <taxon>Labeonini</taxon>
        <taxon>Cirrhinus</taxon>
    </lineage>
</organism>
<reference evidence="3 4" key="1">
    <citation type="submission" date="2024-05" db="EMBL/GenBank/DDBJ databases">
        <title>Genome sequencing and assembly of Indian major carp, Cirrhinus mrigala (Hamilton, 1822).</title>
        <authorList>
            <person name="Mohindra V."/>
            <person name="Chowdhury L.M."/>
            <person name="Lal K."/>
            <person name="Jena J.K."/>
        </authorList>
    </citation>
    <scope>NUCLEOTIDE SEQUENCE [LARGE SCALE GENOMIC DNA]</scope>
    <source>
        <strain evidence="3">CM1030</strain>
        <tissue evidence="3">Blood</tissue>
    </source>
</reference>
<dbReference type="PRINTS" id="PR00401">
    <property type="entry name" value="SH2DOMAIN"/>
</dbReference>
<keyword evidence="1" id="KW-0727">SH2 domain</keyword>
<comment type="caution">
    <text evidence="3">The sequence shown here is derived from an EMBL/GenBank/DDBJ whole genome shotgun (WGS) entry which is preliminary data.</text>
</comment>
<feature type="non-terminal residue" evidence="3">
    <location>
        <position position="54"/>
    </location>
</feature>
<dbReference type="Proteomes" id="UP001529510">
    <property type="component" value="Unassembled WGS sequence"/>
</dbReference>
<dbReference type="PROSITE" id="PS50001">
    <property type="entry name" value="SH2"/>
    <property type="match status" value="1"/>
</dbReference>
<name>A0ABD0P4Y0_CIRMR</name>
<evidence type="ECO:0000256" key="1">
    <source>
        <dbReference type="PROSITE-ProRule" id="PRU00191"/>
    </source>
</evidence>
<dbReference type="AlphaFoldDB" id="A0ABD0P4Y0"/>
<keyword evidence="4" id="KW-1185">Reference proteome</keyword>